<feature type="region of interest" description="Disordered" evidence="4">
    <location>
        <begin position="140"/>
        <end position="167"/>
    </location>
</feature>
<evidence type="ECO:0000256" key="1">
    <source>
        <dbReference type="ARBA" id="ARBA00022771"/>
    </source>
</evidence>
<keyword evidence="2" id="KW-0862">Zinc</keyword>
<feature type="region of interest" description="Disordered" evidence="4">
    <location>
        <begin position="1"/>
        <end position="71"/>
    </location>
</feature>
<feature type="compositionally biased region" description="Basic and acidic residues" evidence="4">
    <location>
        <begin position="56"/>
        <end position="69"/>
    </location>
</feature>
<evidence type="ECO:0000313" key="7">
    <source>
        <dbReference type="Proteomes" id="UP000230750"/>
    </source>
</evidence>
<dbReference type="InterPro" id="IPR001841">
    <property type="entry name" value="Znf_RING"/>
</dbReference>
<keyword evidence="7" id="KW-1185">Reference proteome</keyword>
<feature type="compositionally biased region" description="Polar residues" evidence="4">
    <location>
        <begin position="146"/>
        <end position="166"/>
    </location>
</feature>
<keyword evidence="1 3" id="KW-0863">Zinc-finger</keyword>
<dbReference type="Gene3D" id="3.30.40.10">
    <property type="entry name" value="Zinc/RING finger domain, C3HC4 (zinc finger)"/>
    <property type="match status" value="1"/>
</dbReference>
<feature type="compositionally biased region" description="Polar residues" evidence="4">
    <location>
        <begin position="1"/>
        <end position="30"/>
    </location>
</feature>
<dbReference type="InterPro" id="IPR013083">
    <property type="entry name" value="Znf_RING/FYVE/PHD"/>
</dbReference>
<feature type="compositionally biased region" description="Low complexity" evidence="4">
    <location>
        <begin position="245"/>
        <end position="264"/>
    </location>
</feature>
<proteinExistence type="predicted"/>
<protein>
    <recommendedName>
        <fullName evidence="5">RING-type domain-containing protein</fullName>
    </recommendedName>
</protein>
<keyword evidence="1 3" id="KW-0479">Metal-binding</keyword>
<organism evidence="6 7">
    <name type="scientific">Stichopus japonicus</name>
    <name type="common">Sea cucumber</name>
    <dbReference type="NCBI Taxonomy" id="307972"/>
    <lineage>
        <taxon>Eukaryota</taxon>
        <taxon>Metazoa</taxon>
        <taxon>Echinodermata</taxon>
        <taxon>Eleutherozoa</taxon>
        <taxon>Echinozoa</taxon>
        <taxon>Holothuroidea</taxon>
        <taxon>Aspidochirotacea</taxon>
        <taxon>Aspidochirotida</taxon>
        <taxon>Stichopodidae</taxon>
        <taxon>Apostichopus</taxon>
    </lineage>
</organism>
<name>A0A2G8LGJ6_STIJA</name>
<feature type="compositionally biased region" description="Low complexity" evidence="4">
    <location>
        <begin position="324"/>
        <end position="334"/>
    </location>
</feature>
<evidence type="ECO:0000256" key="4">
    <source>
        <dbReference type="SAM" id="MobiDB-lite"/>
    </source>
</evidence>
<dbReference type="Pfam" id="PF13920">
    <property type="entry name" value="zf-C3HC4_3"/>
    <property type="match status" value="1"/>
</dbReference>
<comment type="caution">
    <text evidence="6">The sequence shown here is derived from an EMBL/GenBank/DDBJ whole genome shotgun (WGS) entry which is preliminary data.</text>
</comment>
<dbReference type="PROSITE" id="PS50089">
    <property type="entry name" value="ZF_RING_2"/>
    <property type="match status" value="1"/>
</dbReference>
<feature type="region of interest" description="Disordered" evidence="4">
    <location>
        <begin position="244"/>
        <end position="349"/>
    </location>
</feature>
<evidence type="ECO:0000259" key="5">
    <source>
        <dbReference type="PROSITE" id="PS50089"/>
    </source>
</evidence>
<dbReference type="PANTHER" id="PTHR46519:SF2">
    <property type="entry name" value="RING_U-BOX SUPERFAMILY PROTEIN"/>
    <property type="match status" value="1"/>
</dbReference>
<dbReference type="PANTHER" id="PTHR46519">
    <property type="entry name" value="RING/U-BOX SUPERFAMILY PROTEIN"/>
    <property type="match status" value="1"/>
</dbReference>
<gene>
    <name evidence="6" type="ORF">BSL78_03675</name>
</gene>
<dbReference type="GO" id="GO:0008270">
    <property type="term" value="F:zinc ion binding"/>
    <property type="evidence" value="ECO:0007669"/>
    <property type="project" value="UniProtKB-KW"/>
</dbReference>
<dbReference type="EMBL" id="MRZV01000084">
    <property type="protein sequence ID" value="PIK59373.1"/>
    <property type="molecule type" value="Genomic_DNA"/>
</dbReference>
<dbReference type="OrthoDB" id="6078042at2759"/>
<sequence>MGNNQSFTAISNVSRSATGTSGCENRQATHSLVAGSQKGSDEESDYLDCTEGAIASKEEHEIGNEEGKEGSSGLLNKVLLADDSSSSDNETDSHLSALDRLLIKQRRERMLELQSIQERTKRVSDGKNLKRLERFFTQAQRAGDYQSETESVSSDQSEHSTTSGEQRSVVLEVRGLFQSQPVTSVLESHNFRSQLENIIRGNVVRQERELETALRLRNAGLPGNTVSGRPLTDSFVPANLHEEASTISSSTHSSVNIHPSSSNVAASQHHGHPMPTPPPPAPPGIVNQFMPIPMAYPQPYHAGPNQHFGHLPHPSYFMPPQPRQPYVQQPSPQASGGGQGPSSGGVAPSQSAWLLNRAGNDNNGNGSVEDIQQIHRENIITEISNLVHSQLVTSTLESNFRGQLEVMLQDHAAGQDGDRQQVMEFVQNLPRRNNIVRNDFSHLGINPSRGAGGGSAQEINMNSHTLTHEMTTLRNQMVELQNMVKVSFDLQLDLQRSIRQEVAAALHNSPGGNLENAVAAPPNREVHPAEEGHCIICLDKSIDSVLYQCGHMCVCLTCGLRLKDIGSHCPMCRAPIRDVIRAYKCHEK</sequence>
<evidence type="ECO:0000256" key="3">
    <source>
        <dbReference type="PROSITE-ProRule" id="PRU00175"/>
    </source>
</evidence>
<evidence type="ECO:0000256" key="2">
    <source>
        <dbReference type="ARBA" id="ARBA00022833"/>
    </source>
</evidence>
<dbReference type="AlphaFoldDB" id="A0A2G8LGJ6"/>
<dbReference type="CDD" id="cd16647">
    <property type="entry name" value="mRING-HC-C3HC5_NEU1"/>
    <property type="match status" value="1"/>
</dbReference>
<dbReference type="Proteomes" id="UP000230750">
    <property type="component" value="Unassembled WGS sequence"/>
</dbReference>
<dbReference type="SUPFAM" id="SSF57850">
    <property type="entry name" value="RING/U-box"/>
    <property type="match status" value="1"/>
</dbReference>
<evidence type="ECO:0000313" key="6">
    <source>
        <dbReference type="EMBL" id="PIK59373.1"/>
    </source>
</evidence>
<reference evidence="6 7" key="1">
    <citation type="journal article" date="2017" name="PLoS Biol.">
        <title>The sea cucumber genome provides insights into morphological evolution and visceral regeneration.</title>
        <authorList>
            <person name="Zhang X."/>
            <person name="Sun L."/>
            <person name="Yuan J."/>
            <person name="Sun Y."/>
            <person name="Gao Y."/>
            <person name="Zhang L."/>
            <person name="Li S."/>
            <person name="Dai H."/>
            <person name="Hamel J.F."/>
            <person name="Liu C."/>
            <person name="Yu Y."/>
            <person name="Liu S."/>
            <person name="Lin W."/>
            <person name="Guo K."/>
            <person name="Jin S."/>
            <person name="Xu P."/>
            <person name="Storey K.B."/>
            <person name="Huan P."/>
            <person name="Zhang T."/>
            <person name="Zhou Y."/>
            <person name="Zhang J."/>
            <person name="Lin C."/>
            <person name="Li X."/>
            <person name="Xing L."/>
            <person name="Huo D."/>
            <person name="Sun M."/>
            <person name="Wang L."/>
            <person name="Mercier A."/>
            <person name="Li F."/>
            <person name="Yang H."/>
            <person name="Xiang J."/>
        </authorList>
    </citation>
    <scope>NUCLEOTIDE SEQUENCE [LARGE SCALE GENOMIC DNA]</scope>
    <source>
        <strain evidence="6">Shaxun</strain>
        <tissue evidence="6">Muscle</tissue>
    </source>
</reference>
<feature type="compositionally biased region" description="Pro residues" evidence="4">
    <location>
        <begin position="274"/>
        <end position="283"/>
    </location>
</feature>
<accession>A0A2G8LGJ6</accession>
<feature type="domain" description="RING-type" evidence="5">
    <location>
        <begin position="534"/>
        <end position="573"/>
    </location>
</feature>